<protein>
    <submittedName>
        <fullName evidence="3">Unnamed protein product</fullName>
    </submittedName>
</protein>
<sequence>MLDLNLMKINIIKYIKTIKQETGNLNDNDSEEEDINISIINDILDYFNEIRKLTKFSKNQYSKIIENYLFDDFFRILKFKLKKIDELCNSSLKNDDFKYLPNVPFSKSVQQLFEIFELSIKEANDLNWSDKFQNAKLLTLCYEHISNNLIKYSNGLTSDINENLITTNYIGGISQESFVKINNLFEILKRMDNYFDLPKNDLFRVSTILNREPSASSVSGLSSPASSISSVSVTPSSFKVDHTPSKIKVTKSLKRKQKLISLTILNAENVEDSNGTPLSSFIRIIGGGIQDRTRIINLNSFPIWNEEFETITSQQNFLPLELVLFTQKGNSLHQPTTFKFNIDFTTNASENFPQVIKLSKNTNSNITSVSNVNSHTPTTYSSSSRVPSANHRLGNANNVNNLSNGNNSSGTIIPNTLDNSNLLSLMSLENNKPSEGATRILYIKYSFENVYNDPVFFIGRARSSIIKSQDRIIKSFVSIFSKQLKKFFTLDYVDYSLKNNNDLTQLSRIIDETSLKLAELYNELIDDCFNSILTNTLNEITNYAINLILPPIGIVNSNNSYSVAYQNYSCKSGADENTDFFNMNNVNKELNDISNSYSNHIEEANINSNGASPVDNVNKRLSSLYFDKFANIVTNYKRPPLSYAQIEVIFNWMALIYEKIFEPYIDEDELELDINSIEIRNFNKIKQLYKLDIPELRRKYKKLNEDCKIFIASTHGIDLLSLQHNNNGNGGINGGMSNNSANNTVIRNGIKSHRRTDSRAHDSTNEELERLISLKRPTPPNEDSLADLKRATSVMNHASKTLREKMALQKVELIRNSRILEISELILRVILAKDFGIGKEVEFVKNSIKDNEEFEQDVIVRAEAKKLKDSLFS</sequence>
<dbReference type="SUPFAM" id="SSF49562">
    <property type="entry name" value="C2 domain (Calcium/lipid-binding domain, CaLB)"/>
    <property type="match status" value="1"/>
</dbReference>
<dbReference type="AlphaFoldDB" id="A0A9W6WIZ1"/>
<dbReference type="Proteomes" id="UP001165120">
    <property type="component" value="Unassembled WGS sequence"/>
</dbReference>
<dbReference type="PROSITE" id="PS50004">
    <property type="entry name" value="C2"/>
    <property type="match status" value="1"/>
</dbReference>
<dbReference type="EMBL" id="BSXN01001798">
    <property type="protein sequence ID" value="GME74530.1"/>
    <property type="molecule type" value="Genomic_DNA"/>
</dbReference>
<evidence type="ECO:0000313" key="4">
    <source>
        <dbReference type="Proteomes" id="UP001165120"/>
    </source>
</evidence>
<gene>
    <name evidence="3" type="ORF">Cboi02_000444400</name>
</gene>
<evidence type="ECO:0000259" key="2">
    <source>
        <dbReference type="PROSITE" id="PS50004"/>
    </source>
</evidence>
<proteinExistence type="predicted"/>
<comment type="caution">
    <text evidence="3">The sequence shown here is derived from an EMBL/GenBank/DDBJ whole genome shotgun (WGS) entry which is preliminary data.</text>
</comment>
<feature type="compositionally biased region" description="Polar residues" evidence="1">
    <location>
        <begin position="375"/>
        <end position="387"/>
    </location>
</feature>
<name>A0A9W6WIZ1_CANBO</name>
<feature type="compositionally biased region" description="Low complexity" evidence="1">
    <location>
        <begin position="394"/>
        <end position="407"/>
    </location>
</feature>
<organism evidence="3 4">
    <name type="scientific">Candida boidinii</name>
    <name type="common">Yeast</name>
    <dbReference type="NCBI Taxonomy" id="5477"/>
    <lineage>
        <taxon>Eukaryota</taxon>
        <taxon>Fungi</taxon>
        <taxon>Dikarya</taxon>
        <taxon>Ascomycota</taxon>
        <taxon>Saccharomycotina</taxon>
        <taxon>Pichiomycetes</taxon>
        <taxon>Pichiales</taxon>
        <taxon>Pichiaceae</taxon>
        <taxon>Ogataea</taxon>
        <taxon>Ogataea/Candida clade</taxon>
    </lineage>
</organism>
<reference evidence="3" key="1">
    <citation type="submission" date="2023-04" db="EMBL/GenBank/DDBJ databases">
        <title>Candida boidinii NBRC 10035.</title>
        <authorList>
            <person name="Ichikawa N."/>
            <person name="Sato H."/>
            <person name="Tonouchi N."/>
        </authorList>
    </citation>
    <scope>NUCLEOTIDE SEQUENCE</scope>
    <source>
        <strain evidence="3">NBRC 10035</strain>
    </source>
</reference>
<evidence type="ECO:0000313" key="3">
    <source>
        <dbReference type="EMBL" id="GME74530.1"/>
    </source>
</evidence>
<dbReference type="InterPro" id="IPR035892">
    <property type="entry name" value="C2_domain_sf"/>
</dbReference>
<feature type="region of interest" description="Disordered" evidence="1">
    <location>
        <begin position="368"/>
        <end position="407"/>
    </location>
</feature>
<dbReference type="PANTHER" id="PTHR47263:SF1">
    <property type="entry name" value="C2 DOMAIN PROTEIN (AFU_ORTHOLOGUE AFUA_7G02350)"/>
    <property type="match status" value="1"/>
</dbReference>
<dbReference type="InterPro" id="IPR052811">
    <property type="entry name" value="Glucose_resp_signaling"/>
</dbReference>
<feature type="domain" description="C2" evidence="2">
    <location>
        <begin position="243"/>
        <end position="360"/>
    </location>
</feature>
<dbReference type="InterPro" id="IPR000008">
    <property type="entry name" value="C2_dom"/>
</dbReference>
<dbReference type="Gene3D" id="1.10.357.50">
    <property type="match status" value="1"/>
</dbReference>
<evidence type="ECO:0000256" key="1">
    <source>
        <dbReference type="SAM" id="MobiDB-lite"/>
    </source>
</evidence>
<keyword evidence="4" id="KW-1185">Reference proteome</keyword>
<dbReference type="PANTHER" id="PTHR47263">
    <property type="entry name" value="ADENYLATE CYCLASE ACTIVATION PROTEIN GIT1"/>
    <property type="match status" value="1"/>
</dbReference>
<accession>A0A9W6WIZ1</accession>